<organism evidence="3">
    <name type="scientific">Rhizophora mucronata</name>
    <name type="common">Asiatic mangrove</name>
    <dbReference type="NCBI Taxonomy" id="61149"/>
    <lineage>
        <taxon>Eukaryota</taxon>
        <taxon>Viridiplantae</taxon>
        <taxon>Streptophyta</taxon>
        <taxon>Embryophyta</taxon>
        <taxon>Tracheophyta</taxon>
        <taxon>Spermatophyta</taxon>
        <taxon>Magnoliopsida</taxon>
        <taxon>eudicotyledons</taxon>
        <taxon>Gunneridae</taxon>
        <taxon>Pentapetalae</taxon>
        <taxon>rosids</taxon>
        <taxon>fabids</taxon>
        <taxon>Malpighiales</taxon>
        <taxon>Rhizophoraceae</taxon>
        <taxon>Rhizophora</taxon>
    </lineage>
</organism>
<feature type="transmembrane region" description="Helical" evidence="1">
    <location>
        <begin position="51"/>
        <end position="72"/>
    </location>
</feature>
<keyword evidence="1" id="KW-0812">Transmembrane</keyword>
<keyword evidence="2" id="KW-0732">Signal</keyword>
<evidence type="ECO:0000256" key="1">
    <source>
        <dbReference type="SAM" id="Phobius"/>
    </source>
</evidence>
<proteinExistence type="predicted"/>
<sequence>MCSPSLRCTIQLTLRWLLLFSCLISSAKTDLSFAMCIITWLESYQILVLKVLVQVVGSPLLIGMLWLTLMLWEGLLELMLFHE</sequence>
<reference evidence="3" key="1">
    <citation type="submission" date="2018-02" db="EMBL/GenBank/DDBJ databases">
        <title>Rhizophora mucronata_Transcriptome.</title>
        <authorList>
            <person name="Meera S.P."/>
            <person name="Sreeshan A."/>
            <person name="Augustine A."/>
        </authorList>
    </citation>
    <scope>NUCLEOTIDE SEQUENCE</scope>
    <source>
        <tissue evidence="3">Leaf</tissue>
    </source>
</reference>
<feature type="chain" id="PRO_5015153891" evidence="2">
    <location>
        <begin position="30"/>
        <end position="83"/>
    </location>
</feature>
<protein>
    <submittedName>
        <fullName evidence="3">Uncharacterized protein</fullName>
    </submittedName>
</protein>
<evidence type="ECO:0000313" key="3">
    <source>
        <dbReference type="EMBL" id="MBX17565.1"/>
    </source>
</evidence>
<dbReference type="EMBL" id="GGEC01037081">
    <property type="protein sequence ID" value="MBX17565.1"/>
    <property type="molecule type" value="Transcribed_RNA"/>
</dbReference>
<keyword evidence="1" id="KW-1133">Transmembrane helix</keyword>
<accession>A0A2P2LHW7</accession>
<name>A0A2P2LHW7_RHIMU</name>
<feature type="signal peptide" evidence="2">
    <location>
        <begin position="1"/>
        <end position="29"/>
    </location>
</feature>
<evidence type="ECO:0000256" key="2">
    <source>
        <dbReference type="SAM" id="SignalP"/>
    </source>
</evidence>
<keyword evidence="1" id="KW-0472">Membrane</keyword>
<dbReference type="AlphaFoldDB" id="A0A2P2LHW7"/>